<evidence type="ECO:0000256" key="2">
    <source>
        <dbReference type="ARBA" id="ARBA00022723"/>
    </source>
</evidence>
<comment type="similarity">
    <text evidence="1">Belongs to the multicopper oxidase family.</text>
</comment>
<dbReference type="InterPro" id="IPR011707">
    <property type="entry name" value="Cu-oxidase-like_N"/>
</dbReference>
<dbReference type="PANTHER" id="PTHR11709">
    <property type="entry name" value="MULTI-COPPER OXIDASE"/>
    <property type="match status" value="1"/>
</dbReference>
<sequence>MANVNDTIKTASGIAIHFHGLSMWDNATWADGTSYVTQCPLQPGSSFTYSFQADESPGTYFWHDHSTMNRANGLQGALILAFPRVTPPIVSPYPPVTAEFTMLLSDWWDMEANAMGMRLNRAADATPTDDTLEFTNGCVDLNSGQRYDVLLTATARVPSNFWISVHSQYRQGAPSAYAVLRYAAAPANTLPSTPTPQAFVQPWDHYQINNVLNMTSPLLNATGQLRWAMNNIAMPTNPPW</sequence>
<evidence type="ECO:0000256" key="4">
    <source>
        <dbReference type="ARBA" id="ARBA00023008"/>
    </source>
</evidence>
<feature type="domain" description="Plastocyanin-like" evidence="5">
    <location>
        <begin position="124"/>
        <end position="184"/>
    </location>
</feature>
<evidence type="ECO:0000313" key="7">
    <source>
        <dbReference type="EMBL" id="GFH25697.1"/>
    </source>
</evidence>
<organism evidence="7 8">
    <name type="scientific">Haematococcus lacustris</name>
    <name type="common">Green alga</name>
    <name type="synonym">Haematococcus pluvialis</name>
    <dbReference type="NCBI Taxonomy" id="44745"/>
    <lineage>
        <taxon>Eukaryota</taxon>
        <taxon>Viridiplantae</taxon>
        <taxon>Chlorophyta</taxon>
        <taxon>core chlorophytes</taxon>
        <taxon>Chlorophyceae</taxon>
        <taxon>CS clade</taxon>
        <taxon>Chlamydomonadales</taxon>
        <taxon>Haematococcaceae</taxon>
        <taxon>Haematococcus</taxon>
    </lineage>
</organism>
<dbReference type="AlphaFoldDB" id="A0A699ZSD8"/>
<protein>
    <recommendedName>
        <fullName evidence="9">Plastocyanin-like domain-containing protein</fullName>
    </recommendedName>
</protein>
<dbReference type="GO" id="GO:0005507">
    <property type="term" value="F:copper ion binding"/>
    <property type="evidence" value="ECO:0007669"/>
    <property type="project" value="InterPro"/>
</dbReference>
<evidence type="ECO:0000256" key="3">
    <source>
        <dbReference type="ARBA" id="ARBA00023002"/>
    </source>
</evidence>
<keyword evidence="4" id="KW-0186">Copper</keyword>
<keyword evidence="2" id="KW-0479">Metal-binding</keyword>
<dbReference type="EMBL" id="BLLF01002892">
    <property type="protein sequence ID" value="GFH25697.1"/>
    <property type="molecule type" value="Genomic_DNA"/>
</dbReference>
<dbReference type="PANTHER" id="PTHR11709:SF394">
    <property type="entry name" value="FI03373P-RELATED"/>
    <property type="match status" value="1"/>
</dbReference>
<evidence type="ECO:0000259" key="6">
    <source>
        <dbReference type="Pfam" id="PF07732"/>
    </source>
</evidence>
<keyword evidence="3" id="KW-0560">Oxidoreductase</keyword>
<feature type="domain" description="Plastocyanin-like" evidence="6">
    <location>
        <begin position="11"/>
        <end position="80"/>
    </location>
</feature>
<dbReference type="InterPro" id="IPR008972">
    <property type="entry name" value="Cupredoxin"/>
</dbReference>
<dbReference type="Proteomes" id="UP000485058">
    <property type="component" value="Unassembled WGS sequence"/>
</dbReference>
<dbReference type="GO" id="GO:0016491">
    <property type="term" value="F:oxidoreductase activity"/>
    <property type="evidence" value="ECO:0007669"/>
    <property type="project" value="TreeGrafter"/>
</dbReference>
<dbReference type="InterPro" id="IPR001117">
    <property type="entry name" value="Cu-oxidase_2nd"/>
</dbReference>
<evidence type="ECO:0008006" key="9">
    <source>
        <dbReference type="Google" id="ProtNLM"/>
    </source>
</evidence>
<dbReference type="Pfam" id="PF07732">
    <property type="entry name" value="Cu-oxidase_3"/>
    <property type="match status" value="1"/>
</dbReference>
<accession>A0A699ZSD8</accession>
<name>A0A699ZSD8_HAELA</name>
<proteinExistence type="inferred from homology"/>
<evidence type="ECO:0000256" key="1">
    <source>
        <dbReference type="ARBA" id="ARBA00010609"/>
    </source>
</evidence>
<comment type="caution">
    <text evidence="7">The sequence shown here is derived from an EMBL/GenBank/DDBJ whole genome shotgun (WGS) entry which is preliminary data.</text>
</comment>
<reference evidence="7 8" key="1">
    <citation type="submission" date="2020-02" db="EMBL/GenBank/DDBJ databases">
        <title>Draft genome sequence of Haematococcus lacustris strain NIES-144.</title>
        <authorList>
            <person name="Morimoto D."/>
            <person name="Nakagawa S."/>
            <person name="Yoshida T."/>
            <person name="Sawayama S."/>
        </authorList>
    </citation>
    <scope>NUCLEOTIDE SEQUENCE [LARGE SCALE GENOMIC DNA]</scope>
    <source>
        <strain evidence="7 8">NIES-144</strain>
    </source>
</reference>
<dbReference type="Pfam" id="PF00394">
    <property type="entry name" value="Cu-oxidase"/>
    <property type="match status" value="1"/>
</dbReference>
<gene>
    <name evidence="7" type="ORF">HaLaN_23702</name>
</gene>
<feature type="non-terminal residue" evidence="7">
    <location>
        <position position="1"/>
    </location>
</feature>
<evidence type="ECO:0000259" key="5">
    <source>
        <dbReference type="Pfam" id="PF00394"/>
    </source>
</evidence>
<keyword evidence="8" id="KW-1185">Reference proteome</keyword>
<dbReference type="InterPro" id="IPR045087">
    <property type="entry name" value="Cu-oxidase_fam"/>
</dbReference>
<dbReference type="SUPFAM" id="SSF49503">
    <property type="entry name" value="Cupredoxins"/>
    <property type="match status" value="2"/>
</dbReference>
<evidence type="ECO:0000313" key="8">
    <source>
        <dbReference type="Proteomes" id="UP000485058"/>
    </source>
</evidence>
<dbReference type="Gene3D" id="2.60.40.420">
    <property type="entry name" value="Cupredoxins - blue copper proteins"/>
    <property type="match status" value="2"/>
</dbReference>
<dbReference type="CDD" id="cd04206">
    <property type="entry name" value="CuRO_1_LCC_like"/>
    <property type="match status" value="1"/>
</dbReference>